<gene>
    <name evidence="1" type="ORF">BRENAR_LOCUS1363</name>
</gene>
<protein>
    <submittedName>
        <fullName evidence="1">DEKNAAC101407</fullName>
    </submittedName>
</protein>
<evidence type="ECO:0000313" key="1">
    <source>
        <dbReference type="EMBL" id="VEU20628.1"/>
    </source>
</evidence>
<dbReference type="InterPro" id="IPR023165">
    <property type="entry name" value="rRNA_Ade_diMease-like_C"/>
</dbReference>
<proteinExistence type="predicted"/>
<dbReference type="STRING" id="13370.A0A448YID5"/>
<sequence>MFKRLENIAVQSSSFPQAISLIQQNHLSPKLFFDPQTYSKIFQKLSLKDQYPRSSQSLCIIDYHVGFTPFSYFLHKELHPAHHVIFPDSVAANKFWTQMLLKDPDCKDMVIDETQANTVLKHNFLNRSLELGHVVAVEQTDLTKVNDSILLTGNFVDTSGGDSLRILLFFNQMKTSVFQYNNVKFLAWLPASESLKFIGPIGSRHRRSNALMTNLFANVDVVAYSNYGKKKSVSRVLDEYKDAVKLPQIPGQKDVCLMEFQSNYSKYDIKFPDELHLIIHKMLISPSNKLIDNLHLLGPGAKEYLETKLDPELLQKPAPNITEQEFIDISEAYYYWPFKPNVHLETYLGDPPEEE</sequence>
<dbReference type="FunCoup" id="A0A448YID5">
    <property type="interactions" value="21"/>
</dbReference>
<evidence type="ECO:0000313" key="2">
    <source>
        <dbReference type="Proteomes" id="UP000290900"/>
    </source>
</evidence>
<dbReference type="InterPro" id="IPR029063">
    <property type="entry name" value="SAM-dependent_MTases_sf"/>
</dbReference>
<dbReference type="Gene3D" id="3.40.50.150">
    <property type="entry name" value="Vaccinia Virus protein VP39"/>
    <property type="match status" value="1"/>
</dbReference>
<organism evidence="1 2">
    <name type="scientific">Brettanomyces naardenensis</name>
    <name type="common">Yeast</name>
    <dbReference type="NCBI Taxonomy" id="13370"/>
    <lineage>
        <taxon>Eukaryota</taxon>
        <taxon>Fungi</taxon>
        <taxon>Dikarya</taxon>
        <taxon>Ascomycota</taxon>
        <taxon>Saccharomycotina</taxon>
        <taxon>Pichiomycetes</taxon>
        <taxon>Pichiales</taxon>
        <taxon>Pichiaceae</taxon>
        <taxon>Brettanomyces</taxon>
    </lineage>
</organism>
<dbReference type="Proteomes" id="UP000290900">
    <property type="component" value="Unassembled WGS sequence"/>
</dbReference>
<reference evidence="1 2" key="1">
    <citation type="submission" date="2018-12" db="EMBL/GenBank/DDBJ databases">
        <authorList>
            <person name="Tiukova I."/>
            <person name="Dainat J."/>
        </authorList>
    </citation>
    <scope>NUCLEOTIDE SEQUENCE [LARGE SCALE GENOMIC DNA]</scope>
</reference>
<dbReference type="AlphaFoldDB" id="A0A448YID5"/>
<dbReference type="Gene3D" id="1.10.8.100">
    <property type="entry name" value="Ribosomal RNA adenine dimethylase-like, domain 2"/>
    <property type="match status" value="1"/>
</dbReference>
<dbReference type="OrthoDB" id="16079at2759"/>
<accession>A0A448YID5</accession>
<name>A0A448YID5_BRENA</name>
<dbReference type="InParanoid" id="A0A448YID5"/>
<dbReference type="EMBL" id="CAACVR010000005">
    <property type="protein sequence ID" value="VEU20628.1"/>
    <property type="molecule type" value="Genomic_DNA"/>
</dbReference>
<keyword evidence="2" id="KW-1185">Reference proteome</keyword>
<dbReference type="SUPFAM" id="SSF53335">
    <property type="entry name" value="S-adenosyl-L-methionine-dependent methyltransferases"/>
    <property type="match status" value="1"/>
</dbReference>